<evidence type="ECO:0000313" key="1">
    <source>
        <dbReference type="EMBL" id="EEC02526.1"/>
    </source>
</evidence>
<sequence>VRSFPCLPPPPASLLKTVGGPNNGCRPLLLLSTLPYPLQCDSVMFAALSGAS</sequence>
<dbReference type="EMBL" id="DS651595">
    <property type="protein sequence ID" value="EEC02526.1"/>
    <property type="molecule type" value="Genomic_DNA"/>
</dbReference>
<feature type="non-terminal residue" evidence="1">
    <location>
        <position position="52"/>
    </location>
</feature>
<dbReference type="EnsemblMetazoa" id="ISCW016550-RA">
    <property type="protein sequence ID" value="ISCW016550-PA"/>
    <property type="gene ID" value="ISCW016550"/>
</dbReference>
<dbReference type="PaxDb" id="6945-B7P7F4"/>
<dbReference type="InParanoid" id="B7P7F4"/>
<dbReference type="VEuPathDB" id="VectorBase:ISCW016550"/>
<feature type="non-terminal residue" evidence="1">
    <location>
        <position position="1"/>
    </location>
</feature>
<dbReference type="HOGENOM" id="CLU_3093399_0_0_1"/>
<evidence type="ECO:0000313" key="3">
    <source>
        <dbReference type="Proteomes" id="UP000001555"/>
    </source>
</evidence>
<dbReference type="EMBL" id="ABJB010469970">
    <property type="status" value="NOT_ANNOTATED_CDS"/>
    <property type="molecule type" value="Genomic_DNA"/>
</dbReference>
<organism>
    <name type="scientific">Ixodes scapularis</name>
    <name type="common">Black-legged tick</name>
    <name type="synonym">Deer tick</name>
    <dbReference type="NCBI Taxonomy" id="6945"/>
    <lineage>
        <taxon>Eukaryota</taxon>
        <taxon>Metazoa</taxon>
        <taxon>Ecdysozoa</taxon>
        <taxon>Arthropoda</taxon>
        <taxon>Chelicerata</taxon>
        <taxon>Arachnida</taxon>
        <taxon>Acari</taxon>
        <taxon>Parasitiformes</taxon>
        <taxon>Ixodida</taxon>
        <taxon>Ixodoidea</taxon>
        <taxon>Ixodidae</taxon>
        <taxon>Ixodinae</taxon>
        <taxon>Ixodes</taxon>
    </lineage>
</organism>
<protein>
    <submittedName>
        <fullName evidence="1 2">Uncharacterized protein</fullName>
    </submittedName>
</protein>
<dbReference type="VEuPathDB" id="VectorBase:ISCI016550"/>
<dbReference type="Proteomes" id="UP000001555">
    <property type="component" value="Unassembled WGS sequence"/>
</dbReference>
<reference evidence="2" key="2">
    <citation type="submission" date="2020-05" db="UniProtKB">
        <authorList>
            <consortium name="EnsemblMetazoa"/>
        </authorList>
    </citation>
    <scope>IDENTIFICATION</scope>
    <source>
        <strain evidence="2">wikel</strain>
    </source>
</reference>
<reference evidence="1 3" key="1">
    <citation type="submission" date="2008-03" db="EMBL/GenBank/DDBJ databases">
        <title>Annotation of Ixodes scapularis.</title>
        <authorList>
            <consortium name="Ixodes scapularis Genome Project Consortium"/>
            <person name="Caler E."/>
            <person name="Hannick L.I."/>
            <person name="Bidwell S."/>
            <person name="Joardar V."/>
            <person name="Thiagarajan M."/>
            <person name="Amedeo P."/>
            <person name="Galinsky K.J."/>
            <person name="Schobel S."/>
            <person name="Inman J."/>
            <person name="Hostetler J."/>
            <person name="Miller J."/>
            <person name="Hammond M."/>
            <person name="Megy K."/>
            <person name="Lawson D."/>
            <person name="Kodira C."/>
            <person name="Sutton G."/>
            <person name="Meyer J."/>
            <person name="Hill C.A."/>
            <person name="Birren B."/>
            <person name="Nene V."/>
            <person name="Collins F."/>
            <person name="Alarcon-Chaidez F."/>
            <person name="Wikel S."/>
            <person name="Strausberg R."/>
        </authorList>
    </citation>
    <scope>NUCLEOTIDE SEQUENCE [LARGE SCALE GENOMIC DNA]</scope>
    <source>
        <strain evidence="3">Wikel</strain>
        <strain evidence="1">Wikel colony</strain>
    </source>
</reference>
<name>B7P7F4_IXOSC</name>
<accession>B7P7F4</accession>
<proteinExistence type="predicted"/>
<gene>
    <name evidence="1" type="ORF">IscW_ISCW016550</name>
</gene>
<dbReference type="AlphaFoldDB" id="B7P7F4"/>
<evidence type="ECO:0000313" key="2">
    <source>
        <dbReference type="EnsemblMetazoa" id="ISCW016550-PA"/>
    </source>
</evidence>
<keyword evidence="3" id="KW-1185">Reference proteome</keyword>